<dbReference type="PANTHER" id="PTHR30146">
    <property type="entry name" value="LACI-RELATED TRANSCRIPTIONAL REPRESSOR"/>
    <property type="match status" value="1"/>
</dbReference>
<keyword evidence="2" id="KW-0238">DNA-binding</keyword>
<proteinExistence type="predicted"/>
<dbReference type="SUPFAM" id="SSF46689">
    <property type="entry name" value="Homeodomain-like"/>
    <property type="match status" value="1"/>
</dbReference>
<dbReference type="Pfam" id="PF12833">
    <property type="entry name" value="HTH_18"/>
    <property type="match status" value="1"/>
</dbReference>
<evidence type="ECO:0000313" key="6">
    <source>
        <dbReference type="Proteomes" id="UP000239388"/>
    </source>
</evidence>
<dbReference type="SUPFAM" id="SSF53822">
    <property type="entry name" value="Periplasmic binding protein-like I"/>
    <property type="match status" value="1"/>
</dbReference>
<evidence type="ECO:0000256" key="2">
    <source>
        <dbReference type="ARBA" id="ARBA00023125"/>
    </source>
</evidence>
<dbReference type="PANTHER" id="PTHR30146:SF24">
    <property type="entry name" value="XYLOSE OPERON REGULATORY PROTEIN"/>
    <property type="match status" value="1"/>
</dbReference>
<dbReference type="InterPro" id="IPR046335">
    <property type="entry name" value="LacI/GalR-like_sensor"/>
</dbReference>
<dbReference type="InterPro" id="IPR028082">
    <property type="entry name" value="Peripla_BP_I"/>
</dbReference>
<dbReference type="Gene3D" id="1.10.10.60">
    <property type="entry name" value="Homeodomain-like"/>
    <property type="match status" value="1"/>
</dbReference>
<dbReference type="PROSITE" id="PS01124">
    <property type="entry name" value="HTH_ARAC_FAMILY_2"/>
    <property type="match status" value="1"/>
</dbReference>
<sequence length="402" mass="44379">MPGNPMTDKITIGIHAASWTDYSRRVLQGLLNYMEEYPSIQVRDFRYSSNDPNLVGNPPWTGKVDGAIVSAGRNPGILSWLKRGRVPVVIAGGDLIDSGLVSVYTDVHSVGYLAAKHLTEAGYENVAFVGYQKSDGSKRRRDGLATELAKEGIQLKALALKEIPLDSIDNSDAPTEETLDKIKKLLEKSPKPLAVVALNDRIGQLVVQCAHELNLAIPDEVGVLGVGDTEQARMSDPPLSSLQTPAIEIGYRCASLLHAMILGQPPKETVFEVPAQTVMARRSTVGWKRAAVTDIDRAQDYIYQHACDGIRLKDVATAVRIPIRTLEIEFKKQTGRSMGEVIREVRLERVKHLLETTNLSTQRIAAMVGYSHYSYLNKLLRDELNVTPSQYRKQQRLANGGK</sequence>
<dbReference type="SMART" id="SM00342">
    <property type="entry name" value="HTH_ARAC"/>
    <property type="match status" value="1"/>
</dbReference>
<evidence type="ECO:0000256" key="1">
    <source>
        <dbReference type="ARBA" id="ARBA00023015"/>
    </source>
</evidence>
<comment type="caution">
    <text evidence="5">The sequence shown here is derived from an EMBL/GenBank/DDBJ whole genome shotgun (WGS) entry which is preliminary data.</text>
</comment>
<evidence type="ECO:0000259" key="4">
    <source>
        <dbReference type="PROSITE" id="PS01124"/>
    </source>
</evidence>
<dbReference type="GO" id="GO:0003700">
    <property type="term" value="F:DNA-binding transcription factor activity"/>
    <property type="evidence" value="ECO:0007669"/>
    <property type="project" value="InterPro"/>
</dbReference>
<protein>
    <recommendedName>
        <fullName evidence="4">HTH araC/xylS-type domain-containing protein</fullName>
    </recommendedName>
</protein>
<dbReference type="Proteomes" id="UP000239388">
    <property type="component" value="Unassembled WGS sequence"/>
</dbReference>
<accession>A0A2S8F6D9</accession>
<dbReference type="EMBL" id="PUIB01000027">
    <property type="protein sequence ID" value="PQO27729.1"/>
    <property type="molecule type" value="Genomic_DNA"/>
</dbReference>
<dbReference type="InterPro" id="IPR009057">
    <property type="entry name" value="Homeodomain-like_sf"/>
</dbReference>
<dbReference type="GO" id="GO:0000976">
    <property type="term" value="F:transcription cis-regulatory region binding"/>
    <property type="evidence" value="ECO:0007669"/>
    <property type="project" value="TreeGrafter"/>
</dbReference>
<feature type="domain" description="HTH araC/xylS-type" evidence="4">
    <location>
        <begin position="296"/>
        <end position="394"/>
    </location>
</feature>
<dbReference type="InterPro" id="IPR018060">
    <property type="entry name" value="HTH_AraC"/>
</dbReference>
<keyword evidence="3" id="KW-0804">Transcription</keyword>
<evidence type="ECO:0000313" key="5">
    <source>
        <dbReference type="EMBL" id="PQO27729.1"/>
    </source>
</evidence>
<evidence type="ECO:0000256" key="3">
    <source>
        <dbReference type="ARBA" id="ARBA00023163"/>
    </source>
</evidence>
<dbReference type="Gene3D" id="3.40.50.2300">
    <property type="match status" value="2"/>
</dbReference>
<gene>
    <name evidence="5" type="ORF">C5Y98_26905</name>
</gene>
<name>A0A2S8F6D9_9BACT</name>
<reference evidence="5 6" key="1">
    <citation type="submission" date="2018-02" db="EMBL/GenBank/DDBJ databases">
        <title>Comparative genomes isolates from brazilian mangrove.</title>
        <authorList>
            <person name="Araujo J.E."/>
            <person name="Taketani R.G."/>
            <person name="Silva M.C.P."/>
            <person name="Loureco M.V."/>
            <person name="Andreote F.D."/>
        </authorList>
    </citation>
    <scope>NUCLEOTIDE SEQUENCE [LARGE SCALE GENOMIC DNA]</scope>
    <source>
        <strain evidence="5 6">NAP PRIS-MGV</strain>
    </source>
</reference>
<keyword evidence="1" id="KW-0805">Transcription regulation</keyword>
<dbReference type="Pfam" id="PF13377">
    <property type="entry name" value="Peripla_BP_3"/>
    <property type="match status" value="1"/>
</dbReference>
<dbReference type="AlphaFoldDB" id="A0A2S8F6D9"/>
<organism evidence="5 6">
    <name type="scientific">Blastopirellula marina</name>
    <dbReference type="NCBI Taxonomy" id="124"/>
    <lineage>
        <taxon>Bacteria</taxon>
        <taxon>Pseudomonadati</taxon>
        <taxon>Planctomycetota</taxon>
        <taxon>Planctomycetia</taxon>
        <taxon>Pirellulales</taxon>
        <taxon>Pirellulaceae</taxon>
        <taxon>Blastopirellula</taxon>
    </lineage>
</organism>